<dbReference type="Pfam" id="PF00443">
    <property type="entry name" value="UCH"/>
    <property type="match status" value="1"/>
</dbReference>
<sequence>MEEKTQTRTVSDGNGIGSHDEPWHAPNSCVKTKSIGNGDIKNDKNIETSVSHVKHGTELENGQRDNLNLIVNERDHGAFEIEDKHNDELQSSGFREACNEERCNLSAADSCITENVQRRDSLVLGSDNHDSEETDSRSVKVKRDATKRVLIYKALPVLTIDLKRFSQDARGRLSKLNGHVNFKEVMDIRPYIDPRFINEGTYEYHLVGVVEHLETMRGGHYVAYVRGSQRNRGKGDRVNEGSTWYQASDAYVREDSLDEVLRCEIEIFLIWFGGSTKYRFGKRWVTCEHRH</sequence>
<evidence type="ECO:0000259" key="2">
    <source>
        <dbReference type="PROSITE" id="PS50235"/>
    </source>
</evidence>
<dbReference type="PANTHER" id="PTHR24006">
    <property type="entry name" value="UBIQUITIN CARBOXYL-TERMINAL HYDROLASE"/>
    <property type="match status" value="1"/>
</dbReference>
<name>A0A8B8K0T5_ABRPR</name>
<dbReference type="InterPro" id="IPR050164">
    <property type="entry name" value="Peptidase_C19"/>
</dbReference>
<dbReference type="Proteomes" id="UP000694853">
    <property type="component" value="Unplaced"/>
</dbReference>
<dbReference type="GO" id="GO:0004843">
    <property type="term" value="F:cysteine-type deubiquitinase activity"/>
    <property type="evidence" value="ECO:0007669"/>
    <property type="project" value="InterPro"/>
</dbReference>
<reference evidence="3" key="1">
    <citation type="journal article" date="2019" name="Toxins">
        <title>Detection of Abrin-Like and Prepropulchellin-Like Toxin Genes and Transcripts Using Whole Genome Sequencing and Full-Length Transcript Sequencing of Abrus precatorius.</title>
        <authorList>
            <person name="Hovde B.T."/>
            <person name="Daligault H.E."/>
            <person name="Hanschen E.R."/>
            <person name="Kunde Y.A."/>
            <person name="Johnson M.B."/>
            <person name="Starkenburg S.R."/>
            <person name="Johnson S.L."/>
        </authorList>
    </citation>
    <scope>NUCLEOTIDE SEQUENCE [LARGE SCALE GENOMIC DNA]</scope>
</reference>
<dbReference type="Gene3D" id="3.90.70.10">
    <property type="entry name" value="Cysteine proteinases"/>
    <property type="match status" value="1"/>
</dbReference>
<dbReference type="GO" id="GO:0005634">
    <property type="term" value="C:nucleus"/>
    <property type="evidence" value="ECO:0007669"/>
    <property type="project" value="TreeGrafter"/>
</dbReference>
<dbReference type="InterPro" id="IPR028889">
    <property type="entry name" value="USP"/>
</dbReference>
<evidence type="ECO:0000313" key="4">
    <source>
        <dbReference type="RefSeq" id="XP_027337382.1"/>
    </source>
</evidence>
<reference evidence="4" key="2">
    <citation type="submission" date="2025-08" db="UniProtKB">
        <authorList>
            <consortium name="RefSeq"/>
        </authorList>
    </citation>
    <scope>IDENTIFICATION</scope>
    <source>
        <tissue evidence="4">Young leaves</tissue>
    </source>
</reference>
<dbReference type="GO" id="GO:0016579">
    <property type="term" value="P:protein deubiquitination"/>
    <property type="evidence" value="ECO:0007669"/>
    <property type="project" value="InterPro"/>
</dbReference>
<protein>
    <submittedName>
        <fullName evidence="4">Ubiquitin carboxyl-terminal hydrolase 2-like</fullName>
    </submittedName>
</protein>
<feature type="region of interest" description="Disordered" evidence="1">
    <location>
        <begin position="1"/>
        <end position="29"/>
    </location>
</feature>
<accession>A0A8B8K0T5</accession>
<dbReference type="KEGG" id="aprc:113851096"/>
<dbReference type="InterPro" id="IPR001394">
    <property type="entry name" value="Peptidase_C19_UCH"/>
</dbReference>
<dbReference type="SUPFAM" id="SSF54001">
    <property type="entry name" value="Cysteine proteinases"/>
    <property type="match status" value="1"/>
</dbReference>
<gene>
    <name evidence="4" type="primary">LOC113851096</name>
</gene>
<organism evidence="3 4">
    <name type="scientific">Abrus precatorius</name>
    <name type="common">Indian licorice</name>
    <name type="synonym">Glycine abrus</name>
    <dbReference type="NCBI Taxonomy" id="3816"/>
    <lineage>
        <taxon>Eukaryota</taxon>
        <taxon>Viridiplantae</taxon>
        <taxon>Streptophyta</taxon>
        <taxon>Embryophyta</taxon>
        <taxon>Tracheophyta</taxon>
        <taxon>Spermatophyta</taxon>
        <taxon>Magnoliopsida</taxon>
        <taxon>eudicotyledons</taxon>
        <taxon>Gunneridae</taxon>
        <taxon>Pentapetalae</taxon>
        <taxon>rosids</taxon>
        <taxon>fabids</taxon>
        <taxon>Fabales</taxon>
        <taxon>Fabaceae</taxon>
        <taxon>Papilionoideae</taxon>
        <taxon>50 kb inversion clade</taxon>
        <taxon>NPAAA clade</taxon>
        <taxon>indigoferoid/millettioid clade</taxon>
        <taxon>Abreae</taxon>
        <taxon>Abrus</taxon>
    </lineage>
</organism>
<proteinExistence type="predicted"/>
<evidence type="ECO:0000313" key="3">
    <source>
        <dbReference type="Proteomes" id="UP000694853"/>
    </source>
</evidence>
<dbReference type="PANTHER" id="PTHR24006:SF781">
    <property type="entry name" value="LD34905P"/>
    <property type="match status" value="1"/>
</dbReference>
<dbReference type="AlphaFoldDB" id="A0A8B8K0T5"/>
<dbReference type="OrthoDB" id="2020758at2759"/>
<dbReference type="InterPro" id="IPR038765">
    <property type="entry name" value="Papain-like_cys_pep_sf"/>
</dbReference>
<dbReference type="PROSITE" id="PS50235">
    <property type="entry name" value="USP_3"/>
    <property type="match status" value="1"/>
</dbReference>
<dbReference type="GO" id="GO:0005829">
    <property type="term" value="C:cytosol"/>
    <property type="evidence" value="ECO:0007669"/>
    <property type="project" value="TreeGrafter"/>
</dbReference>
<dbReference type="GeneID" id="113851096"/>
<keyword evidence="3" id="KW-1185">Reference proteome</keyword>
<evidence type="ECO:0000256" key="1">
    <source>
        <dbReference type="SAM" id="MobiDB-lite"/>
    </source>
</evidence>
<feature type="domain" description="USP" evidence="2">
    <location>
        <begin position="1"/>
        <end position="273"/>
    </location>
</feature>
<dbReference type="RefSeq" id="XP_027337382.1">
    <property type="nucleotide sequence ID" value="XM_027481581.1"/>
</dbReference>